<dbReference type="InterPro" id="IPR010093">
    <property type="entry name" value="SinI_DNA-bd"/>
</dbReference>
<dbReference type="RefSeq" id="WP_259486404.1">
    <property type="nucleotide sequence ID" value="NZ_JANTEZ010000003.1"/>
</dbReference>
<proteinExistence type="predicted"/>
<dbReference type="EMBL" id="JANTEZ010000003">
    <property type="protein sequence ID" value="MCS5714913.1"/>
    <property type="molecule type" value="Genomic_DNA"/>
</dbReference>
<evidence type="ECO:0000313" key="3">
    <source>
        <dbReference type="Proteomes" id="UP001165580"/>
    </source>
</evidence>
<name>A0ABT2GFC0_9MICO</name>
<comment type="caution">
    <text evidence="2">The sequence shown here is derived from an EMBL/GenBank/DDBJ whole genome shotgun (WGS) entry which is preliminary data.</text>
</comment>
<reference evidence="2" key="1">
    <citation type="submission" date="2022-08" db="EMBL/GenBank/DDBJ databases">
        <authorList>
            <person name="Deng Y."/>
            <person name="Han X.-F."/>
            <person name="Zhang Y.-Q."/>
        </authorList>
    </citation>
    <scope>NUCLEOTIDE SEQUENCE</scope>
    <source>
        <strain evidence="2">CPCC 205716</strain>
    </source>
</reference>
<dbReference type="InterPro" id="IPR041657">
    <property type="entry name" value="HTH_17"/>
</dbReference>
<organism evidence="2 3">
    <name type="scientific">Herbiconiux gentiana</name>
    <dbReference type="NCBI Taxonomy" id="2970912"/>
    <lineage>
        <taxon>Bacteria</taxon>
        <taxon>Bacillati</taxon>
        <taxon>Actinomycetota</taxon>
        <taxon>Actinomycetes</taxon>
        <taxon>Micrococcales</taxon>
        <taxon>Microbacteriaceae</taxon>
        <taxon>Herbiconiux</taxon>
    </lineage>
</organism>
<protein>
    <submittedName>
        <fullName evidence="2">Helix-turn-helix domain-containing protein</fullName>
    </submittedName>
</protein>
<sequence>MTTATPPDTGRKAITYLPNETTHDEIVDFARTLREIEQHLLHRSSDYAELVAPDGGRRAIPAEVFRALEQVVDALATGKGVTVAPYSTLLTTQEAANFLGISRPTLVKLLDGGEMEFEKRNRHRKVTLRALVDYQERSRQERRSALSDYAKAGQEIDSYYRRDDDAAMRAEAL</sequence>
<dbReference type="Proteomes" id="UP001165580">
    <property type="component" value="Unassembled WGS sequence"/>
</dbReference>
<feature type="domain" description="Helix-turn-helix" evidence="1">
    <location>
        <begin position="89"/>
        <end position="138"/>
    </location>
</feature>
<keyword evidence="3" id="KW-1185">Reference proteome</keyword>
<dbReference type="Pfam" id="PF12728">
    <property type="entry name" value="HTH_17"/>
    <property type="match status" value="1"/>
</dbReference>
<accession>A0ABT2GFC0</accession>
<dbReference type="NCBIfam" id="TIGR01764">
    <property type="entry name" value="excise"/>
    <property type="match status" value="1"/>
</dbReference>
<evidence type="ECO:0000313" key="2">
    <source>
        <dbReference type="EMBL" id="MCS5714913.1"/>
    </source>
</evidence>
<evidence type="ECO:0000259" key="1">
    <source>
        <dbReference type="Pfam" id="PF12728"/>
    </source>
</evidence>
<gene>
    <name evidence="2" type="ORF">NVV95_10150</name>
</gene>